<evidence type="ECO:0000313" key="1">
    <source>
        <dbReference type="EMBL" id="KZT61441.1"/>
    </source>
</evidence>
<proteinExistence type="predicted"/>
<protein>
    <submittedName>
        <fullName evidence="1">Uncharacterized protein</fullName>
    </submittedName>
</protein>
<reference evidence="1 2" key="1">
    <citation type="journal article" date="2016" name="Mol. Biol. Evol.">
        <title>Comparative Genomics of Early-Diverging Mushroom-Forming Fungi Provides Insights into the Origins of Lignocellulose Decay Capabilities.</title>
        <authorList>
            <person name="Nagy L.G."/>
            <person name="Riley R."/>
            <person name="Tritt A."/>
            <person name="Adam C."/>
            <person name="Daum C."/>
            <person name="Floudas D."/>
            <person name="Sun H."/>
            <person name="Yadav J.S."/>
            <person name="Pangilinan J."/>
            <person name="Larsson K.H."/>
            <person name="Matsuura K."/>
            <person name="Barry K."/>
            <person name="Labutti K."/>
            <person name="Kuo R."/>
            <person name="Ohm R.A."/>
            <person name="Bhattacharya S.S."/>
            <person name="Shirouzu T."/>
            <person name="Yoshinaga Y."/>
            <person name="Martin F.M."/>
            <person name="Grigoriev I.V."/>
            <person name="Hibbett D.S."/>
        </authorList>
    </citation>
    <scope>NUCLEOTIDE SEQUENCE [LARGE SCALE GENOMIC DNA]</scope>
    <source>
        <strain evidence="1 2">HHB12733</strain>
    </source>
</reference>
<keyword evidence="2" id="KW-1185">Reference proteome</keyword>
<dbReference type="Proteomes" id="UP000076842">
    <property type="component" value="Unassembled WGS sequence"/>
</dbReference>
<name>A0A165J6K6_9BASI</name>
<dbReference type="AlphaFoldDB" id="A0A165J6K6"/>
<evidence type="ECO:0000313" key="2">
    <source>
        <dbReference type="Proteomes" id="UP000076842"/>
    </source>
</evidence>
<organism evidence="1 2">
    <name type="scientific">Calocera cornea HHB12733</name>
    <dbReference type="NCBI Taxonomy" id="1353952"/>
    <lineage>
        <taxon>Eukaryota</taxon>
        <taxon>Fungi</taxon>
        <taxon>Dikarya</taxon>
        <taxon>Basidiomycota</taxon>
        <taxon>Agaricomycotina</taxon>
        <taxon>Dacrymycetes</taxon>
        <taxon>Dacrymycetales</taxon>
        <taxon>Dacrymycetaceae</taxon>
        <taxon>Calocera</taxon>
    </lineage>
</organism>
<dbReference type="EMBL" id="KV423923">
    <property type="protein sequence ID" value="KZT61441.1"/>
    <property type="molecule type" value="Genomic_DNA"/>
</dbReference>
<dbReference type="InParanoid" id="A0A165J6K6"/>
<accession>A0A165J6K6</accession>
<sequence>MRQQCRMLVAGRDDAAVITSSNHCQSLSIVDFLGWPQDILVLRQGRPLRPLRVRPRGGGALFFRLRRRAWPVTRATRAALAGRRRECGSAPRGRCCALLSNTTPPTAADELTCGASSFIPSSSVALLALLTFIATSHDIRSPHRTASAVRSTLQLLPRCSARGSPCSSLSH</sequence>
<gene>
    <name evidence="1" type="ORF">CALCODRAFT_10489</name>
</gene>